<dbReference type="AlphaFoldDB" id="A0A5N3P4I6"/>
<protein>
    <submittedName>
        <fullName evidence="1">SGNH/GDSL hydrolase family protein</fullName>
    </submittedName>
</protein>
<proteinExistence type="predicted"/>
<dbReference type="Proteomes" id="UP000325684">
    <property type="component" value="Unassembled WGS sequence"/>
</dbReference>
<reference evidence="1 2" key="1">
    <citation type="journal article" date="2019" name="Microorganisms">
        <title>Genome Insights into the Novel Species Microvirga brassicacearum, a Rapeseed Endophyte with Biotechnological Potential.</title>
        <authorList>
            <person name="Jimenez-Gomez A."/>
            <person name="Saati-Santamaria Z."/>
            <person name="Igual J.M."/>
            <person name="Rivas R."/>
            <person name="Mateos P.F."/>
            <person name="Garcia-Fraile P."/>
        </authorList>
    </citation>
    <scope>NUCLEOTIDE SEQUENCE [LARGE SCALE GENOMIC DNA]</scope>
    <source>
        <strain evidence="1 2">CDVBN77</strain>
    </source>
</reference>
<dbReference type="SUPFAM" id="SSF52266">
    <property type="entry name" value="SGNH hydrolase"/>
    <property type="match status" value="1"/>
</dbReference>
<evidence type="ECO:0000313" key="2">
    <source>
        <dbReference type="Proteomes" id="UP000325684"/>
    </source>
</evidence>
<evidence type="ECO:0000313" key="1">
    <source>
        <dbReference type="EMBL" id="KAB0264646.1"/>
    </source>
</evidence>
<dbReference type="EMBL" id="VCMV01000064">
    <property type="protein sequence ID" value="KAB0264646.1"/>
    <property type="molecule type" value="Genomic_DNA"/>
</dbReference>
<sequence length="96" mass="10265">MRAVDGAVSGDVERQLGTIAGDADYLIVSAGGNDGLPNISLLREAARSVAEVMGKLTAVYEDFAARYGEMVSAIMEQRLPVALCTIYDGRFPDPRE</sequence>
<accession>A0A5N3P4I6</accession>
<keyword evidence="1" id="KW-0378">Hydrolase</keyword>
<organism evidence="1 2">
    <name type="scientific">Microvirga brassicacearum</name>
    <dbReference type="NCBI Taxonomy" id="2580413"/>
    <lineage>
        <taxon>Bacteria</taxon>
        <taxon>Pseudomonadati</taxon>
        <taxon>Pseudomonadota</taxon>
        <taxon>Alphaproteobacteria</taxon>
        <taxon>Hyphomicrobiales</taxon>
        <taxon>Methylobacteriaceae</taxon>
        <taxon>Microvirga</taxon>
    </lineage>
</organism>
<dbReference type="RefSeq" id="WP_150948940.1">
    <property type="nucleotide sequence ID" value="NZ_VCMV01000064.1"/>
</dbReference>
<dbReference type="OrthoDB" id="212722at2"/>
<comment type="caution">
    <text evidence="1">The sequence shown here is derived from an EMBL/GenBank/DDBJ whole genome shotgun (WGS) entry which is preliminary data.</text>
</comment>
<dbReference type="GO" id="GO:0016787">
    <property type="term" value="F:hydrolase activity"/>
    <property type="evidence" value="ECO:0007669"/>
    <property type="project" value="UniProtKB-KW"/>
</dbReference>
<keyword evidence="2" id="KW-1185">Reference proteome</keyword>
<gene>
    <name evidence="1" type="ORF">FEZ63_22250</name>
</gene>
<name>A0A5N3P4I6_9HYPH</name>